<proteinExistence type="predicted"/>
<feature type="chain" id="PRO_5015204081" evidence="2">
    <location>
        <begin position="25"/>
        <end position="570"/>
    </location>
</feature>
<organism evidence="3 4">
    <name type="scientific">Taibaiella chishuiensis</name>
    <dbReference type="NCBI Taxonomy" id="1434707"/>
    <lineage>
        <taxon>Bacteria</taxon>
        <taxon>Pseudomonadati</taxon>
        <taxon>Bacteroidota</taxon>
        <taxon>Chitinophagia</taxon>
        <taxon>Chitinophagales</taxon>
        <taxon>Chitinophagaceae</taxon>
        <taxon>Taibaiella</taxon>
    </lineage>
</organism>
<dbReference type="RefSeq" id="WP_106525098.1">
    <property type="nucleotide sequence ID" value="NZ_PYGD01000013.1"/>
</dbReference>
<feature type="region of interest" description="Disordered" evidence="1">
    <location>
        <begin position="548"/>
        <end position="570"/>
    </location>
</feature>
<feature type="signal peptide" evidence="2">
    <location>
        <begin position="1"/>
        <end position="24"/>
    </location>
</feature>
<accession>A0A2P8CVT5</accession>
<feature type="compositionally biased region" description="Acidic residues" evidence="1">
    <location>
        <begin position="548"/>
        <end position="557"/>
    </location>
</feature>
<keyword evidence="2" id="KW-0732">Signal</keyword>
<evidence type="ECO:0000256" key="2">
    <source>
        <dbReference type="SAM" id="SignalP"/>
    </source>
</evidence>
<reference evidence="3 4" key="1">
    <citation type="submission" date="2018-03" db="EMBL/GenBank/DDBJ databases">
        <title>Genomic Encyclopedia of Type Strains, Phase III (KMG-III): the genomes of soil and plant-associated and newly described type strains.</title>
        <authorList>
            <person name="Whitman W."/>
        </authorList>
    </citation>
    <scope>NUCLEOTIDE SEQUENCE [LARGE SCALE GENOMIC DNA]</scope>
    <source>
        <strain evidence="3 4">CGMCC 1.12700</strain>
    </source>
</reference>
<protein>
    <submittedName>
        <fullName evidence="3">Uncharacterized protein DUF4836</fullName>
    </submittedName>
</protein>
<name>A0A2P8CVT5_9BACT</name>
<dbReference type="PROSITE" id="PS51257">
    <property type="entry name" value="PROKAR_LIPOPROTEIN"/>
    <property type="match status" value="1"/>
</dbReference>
<dbReference type="OrthoDB" id="609910at2"/>
<sequence>MQKLTRLIPLILSFLILFSACSKAPETTRYIPKDAIGVVSLNTVELAKKVAWSALAGSPMFKEMTGKAGDTTKFDIEKTGIEPLTTFFAFGMPDQRLAGKSKFMVILPLKDAEKFKTFIKENYPNAKVELKDKLTFISIDANTCIGFDGKTAIAATANKAYQREWNEDGTPKVADNSQHLTILTEEIQKCFALPKDQSIAENKEFASLIKESHDFSFWLNYEALASGLSQEELGSAGAIMASQKKLVKDAYFTGSLDFEKGKIVADARYHFNNSAKAIAQAMASQSDNAELLKKVPGNQLNLLMSYHFNPAGIKVLADTMGMAPLANMALKEMGLTLDDILNAFTGDFLFTISDFTVQTKNLAASVGGSAVNYTSPEPSMKAFLSFKIKDQAAFGKLMQIATGREMLMATGPDAYMIGAGVYLNKKDDYVAVTNDQAAANAFATGAAAAKFDIPKEVKNNPYGLYIDIRNSVQSLPLDLLYGKEDTAVFHDGKKLLESVVAYGGKIDGNHAPFHFELNFQNKDENSLMQLINFSQKVMEANKREADSFDDIIPDDAEPAATVDSTASPAI</sequence>
<dbReference type="Pfam" id="PF16120">
    <property type="entry name" value="DUF4836"/>
    <property type="match status" value="1"/>
</dbReference>
<dbReference type="InterPro" id="IPR032276">
    <property type="entry name" value="DUF4836"/>
</dbReference>
<dbReference type="Proteomes" id="UP000240572">
    <property type="component" value="Unassembled WGS sequence"/>
</dbReference>
<evidence type="ECO:0000256" key="1">
    <source>
        <dbReference type="SAM" id="MobiDB-lite"/>
    </source>
</evidence>
<evidence type="ECO:0000313" key="4">
    <source>
        <dbReference type="Proteomes" id="UP000240572"/>
    </source>
</evidence>
<evidence type="ECO:0000313" key="3">
    <source>
        <dbReference type="EMBL" id="PSK89075.1"/>
    </source>
</evidence>
<dbReference type="EMBL" id="PYGD01000013">
    <property type="protein sequence ID" value="PSK89075.1"/>
    <property type="molecule type" value="Genomic_DNA"/>
</dbReference>
<dbReference type="AlphaFoldDB" id="A0A2P8CVT5"/>
<comment type="caution">
    <text evidence="3">The sequence shown here is derived from an EMBL/GenBank/DDBJ whole genome shotgun (WGS) entry which is preliminary data.</text>
</comment>
<keyword evidence="4" id="KW-1185">Reference proteome</keyword>
<gene>
    <name evidence="3" type="ORF">B0I18_11387</name>
</gene>